<organism evidence="2 3">
    <name type="scientific">Thyridium curvatum</name>
    <dbReference type="NCBI Taxonomy" id="1093900"/>
    <lineage>
        <taxon>Eukaryota</taxon>
        <taxon>Fungi</taxon>
        <taxon>Dikarya</taxon>
        <taxon>Ascomycota</taxon>
        <taxon>Pezizomycotina</taxon>
        <taxon>Sordariomycetes</taxon>
        <taxon>Sordariomycetidae</taxon>
        <taxon>Thyridiales</taxon>
        <taxon>Thyridiaceae</taxon>
        <taxon>Thyridium</taxon>
    </lineage>
</organism>
<proteinExistence type="predicted"/>
<dbReference type="OrthoDB" id="76567at2759"/>
<dbReference type="InParanoid" id="A0A507APR9"/>
<evidence type="ECO:0000256" key="1">
    <source>
        <dbReference type="SAM" id="MobiDB-lite"/>
    </source>
</evidence>
<reference evidence="2 3" key="1">
    <citation type="submission" date="2019-06" db="EMBL/GenBank/DDBJ databases">
        <title>Draft genome sequence of the filamentous fungus Phialemoniopsis curvata isolated from diesel fuel.</title>
        <authorList>
            <person name="Varaljay V.A."/>
            <person name="Lyon W.J."/>
            <person name="Crouch A.L."/>
            <person name="Drake C.E."/>
            <person name="Hollomon J.M."/>
            <person name="Nadeau L.J."/>
            <person name="Nunn H.S."/>
            <person name="Stevenson B.S."/>
            <person name="Bojanowski C.L."/>
            <person name="Crookes-Goodson W.J."/>
        </authorList>
    </citation>
    <scope>NUCLEOTIDE SEQUENCE [LARGE SCALE GENOMIC DNA]</scope>
    <source>
        <strain evidence="2 3">D216</strain>
    </source>
</reference>
<accession>A0A507APR9</accession>
<dbReference type="STRING" id="1093900.A0A507APR9"/>
<gene>
    <name evidence="2" type="ORF">E0L32_009102</name>
</gene>
<dbReference type="EMBL" id="SKBQ01000063">
    <property type="protein sequence ID" value="TPX09763.1"/>
    <property type="molecule type" value="Genomic_DNA"/>
</dbReference>
<name>A0A507APR9_9PEZI</name>
<protein>
    <submittedName>
        <fullName evidence="2">Uncharacterized protein</fullName>
    </submittedName>
</protein>
<evidence type="ECO:0000313" key="3">
    <source>
        <dbReference type="Proteomes" id="UP000319257"/>
    </source>
</evidence>
<sequence>MPPSNTMVGLDEDPSPSLGQNANTADGDACPRSAGSESEYKDLFMLRAPSSDVAQTILDIVKNFKPANFYGRLAFYNVTLAKYKKFDKLTERDHLRKTYTVSELGGLLSFKMPADKHNAAVEPLVMELRRQAGKMLRDGHHDGHRDGLLLSDFMWLGDATVKATDGASAKEADEFQIVITIKERRNKHRTVQVDFWRRGHDEATHTVTVQLTQPLTETSVLEDRAAWHVEGAPVQLRFEDVFRRPREVAFGFDTDFTLQESLFVTMGAAVVLSCDRTPESVKQRFFEQQEKVCREWREQEAREREEKRQELERLREEVRQKEEHIRQHEEKLRQKEEHIRQHEEKLRQNEEHIRQEDEEVRQKEEHIRQHEEKLRQKEEHLL</sequence>
<keyword evidence="3" id="KW-1185">Reference proteome</keyword>
<evidence type="ECO:0000313" key="2">
    <source>
        <dbReference type="EMBL" id="TPX09763.1"/>
    </source>
</evidence>
<feature type="region of interest" description="Disordered" evidence="1">
    <location>
        <begin position="318"/>
        <end position="382"/>
    </location>
</feature>
<dbReference type="RefSeq" id="XP_030991474.1">
    <property type="nucleotide sequence ID" value="XM_031144030.1"/>
</dbReference>
<dbReference type="Proteomes" id="UP000319257">
    <property type="component" value="Unassembled WGS sequence"/>
</dbReference>
<dbReference type="GeneID" id="41976549"/>
<dbReference type="AlphaFoldDB" id="A0A507APR9"/>
<comment type="caution">
    <text evidence="2">The sequence shown here is derived from an EMBL/GenBank/DDBJ whole genome shotgun (WGS) entry which is preliminary data.</text>
</comment>
<feature type="region of interest" description="Disordered" evidence="1">
    <location>
        <begin position="1"/>
        <end position="35"/>
    </location>
</feature>